<comment type="caution">
    <text evidence="1">The sequence shown here is derived from an EMBL/GenBank/DDBJ whole genome shotgun (WGS) entry which is preliminary data.</text>
</comment>
<organism evidence="1 2">
    <name type="scientific">Liparis tanakae</name>
    <name type="common">Tanaka's snailfish</name>
    <dbReference type="NCBI Taxonomy" id="230148"/>
    <lineage>
        <taxon>Eukaryota</taxon>
        <taxon>Metazoa</taxon>
        <taxon>Chordata</taxon>
        <taxon>Craniata</taxon>
        <taxon>Vertebrata</taxon>
        <taxon>Euteleostomi</taxon>
        <taxon>Actinopterygii</taxon>
        <taxon>Neopterygii</taxon>
        <taxon>Teleostei</taxon>
        <taxon>Neoteleostei</taxon>
        <taxon>Acanthomorphata</taxon>
        <taxon>Eupercaria</taxon>
        <taxon>Perciformes</taxon>
        <taxon>Cottioidei</taxon>
        <taxon>Cottales</taxon>
        <taxon>Liparidae</taxon>
        <taxon>Liparis</taxon>
    </lineage>
</organism>
<dbReference type="AlphaFoldDB" id="A0A4Z2HXC0"/>
<reference evidence="1 2" key="1">
    <citation type="submission" date="2019-03" db="EMBL/GenBank/DDBJ databases">
        <title>First draft genome of Liparis tanakae, snailfish: a comprehensive survey of snailfish specific genes.</title>
        <authorList>
            <person name="Kim W."/>
            <person name="Song I."/>
            <person name="Jeong J.-H."/>
            <person name="Kim D."/>
            <person name="Kim S."/>
            <person name="Ryu S."/>
            <person name="Song J.Y."/>
            <person name="Lee S.K."/>
        </authorList>
    </citation>
    <scope>NUCLEOTIDE SEQUENCE [LARGE SCALE GENOMIC DNA]</scope>
    <source>
        <tissue evidence="1">Muscle</tissue>
    </source>
</reference>
<name>A0A4Z2HXC0_9TELE</name>
<accession>A0A4Z2HXC0</accession>
<protein>
    <submittedName>
        <fullName evidence="1">Uncharacterized protein</fullName>
    </submittedName>
</protein>
<dbReference type="EMBL" id="SRLO01000169">
    <property type="protein sequence ID" value="TNN69985.1"/>
    <property type="molecule type" value="Genomic_DNA"/>
</dbReference>
<proteinExistence type="predicted"/>
<evidence type="ECO:0000313" key="2">
    <source>
        <dbReference type="Proteomes" id="UP000314294"/>
    </source>
</evidence>
<evidence type="ECO:0000313" key="1">
    <source>
        <dbReference type="EMBL" id="TNN69985.1"/>
    </source>
</evidence>
<dbReference type="Proteomes" id="UP000314294">
    <property type="component" value="Unassembled WGS sequence"/>
</dbReference>
<sequence length="80" mass="9256">MCLLVCLGHHHVVLKQLFSERGPGRICYHKPQQHVDELWEVGPKDKQAFEVLSTTLRISYFSSQEQMLYLNTTEPLLVMG</sequence>
<keyword evidence="2" id="KW-1185">Reference proteome</keyword>
<gene>
    <name evidence="1" type="ORF">EYF80_019858</name>
</gene>